<reference evidence="1 2" key="1">
    <citation type="submission" date="2018-03" db="EMBL/GenBank/DDBJ databases">
        <title>Genome sequence of Moorella humiferrea DSM 23265.</title>
        <authorList>
            <person name="Poehlein A."/>
            <person name="Daniel R."/>
        </authorList>
    </citation>
    <scope>NUCLEOTIDE SEQUENCE [LARGE SCALE GENOMIC DNA]</scope>
    <source>
        <strain evidence="1 2">DSM 23265</strain>
    </source>
</reference>
<dbReference type="Proteomes" id="UP000238415">
    <property type="component" value="Unassembled WGS sequence"/>
</dbReference>
<comment type="caution">
    <text evidence="1">The sequence shown here is derived from an EMBL/GenBank/DDBJ whole genome shotgun (WGS) entry which is preliminary data.</text>
</comment>
<evidence type="ECO:0000313" key="1">
    <source>
        <dbReference type="EMBL" id="PRR72573.1"/>
    </source>
</evidence>
<dbReference type="Pfam" id="PF08859">
    <property type="entry name" value="DGC"/>
    <property type="match status" value="1"/>
</dbReference>
<protein>
    <submittedName>
        <fullName evidence="1">DGC domain protein</fullName>
    </submittedName>
</protein>
<dbReference type="AlphaFoldDB" id="A0A2T0ARU9"/>
<sequence>MPGNSFRKVYVIPCSGIGKMYGLLGREAVLKTVKELRPDKAATMCLALLVYGDDEARKEINGARCITVDGCPKLCAAKNVEQAGGVVVERVRAVDAFRNHRGVDAGTAAHLTAAGWQIADELAADLAGKVDRWYDASEEK</sequence>
<dbReference type="EMBL" id="PVXM01000028">
    <property type="protein sequence ID" value="PRR72573.1"/>
    <property type="molecule type" value="Genomic_DNA"/>
</dbReference>
<dbReference type="RefSeq" id="WP_106005464.1">
    <property type="nucleotide sequence ID" value="NZ_CP136419.1"/>
</dbReference>
<gene>
    <name evidence="1" type="ORF">MOHU_15020</name>
</gene>
<organism evidence="1 2">
    <name type="scientific">Neomoorella humiferrea</name>
    <dbReference type="NCBI Taxonomy" id="676965"/>
    <lineage>
        <taxon>Bacteria</taxon>
        <taxon>Bacillati</taxon>
        <taxon>Bacillota</taxon>
        <taxon>Clostridia</taxon>
        <taxon>Neomoorellales</taxon>
        <taxon>Neomoorellaceae</taxon>
        <taxon>Neomoorella</taxon>
    </lineage>
</organism>
<dbReference type="InterPro" id="IPR014958">
    <property type="entry name" value="DGC"/>
</dbReference>
<accession>A0A2T0ARU9</accession>
<keyword evidence="2" id="KW-1185">Reference proteome</keyword>
<evidence type="ECO:0000313" key="2">
    <source>
        <dbReference type="Proteomes" id="UP000238415"/>
    </source>
</evidence>
<name>A0A2T0ARU9_9FIRM</name>
<proteinExistence type="predicted"/>
<dbReference type="OrthoDB" id="1723957at2"/>